<evidence type="ECO:0000259" key="2">
    <source>
        <dbReference type="PROSITE" id="PS51192"/>
    </source>
</evidence>
<reference evidence="5" key="1">
    <citation type="journal article" date="2019" name="Int. J. Syst. Evol. Microbiol.">
        <title>The Global Catalogue of Microorganisms (GCM) 10K type strain sequencing project: providing services to taxonomists for standard genome sequencing and annotation.</title>
        <authorList>
            <consortium name="The Broad Institute Genomics Platform"/>
            <consortium name="The Broad Institute Genome Sequencing Center for Infectious Disease"/>
            <person name="Wu L."/>
            <person name="Ma J."/>
        </authorList>
    </citation>
    <scope>NUCLEOTIDE SEQUENCE [LARGE SCALE GENOMIC DNA]</scope>
    <source>
        <strain evidence="5">KCTC 52644</strain>
    </source>
</reference>
<dbReference type="RefSeq" id="WP_379803786.1">
    <property type="nucleotide sequence ID" value="NZ_JBHUOL010000006.1"/>
</dbReference>
<dbReference type="PROSITE" id="PS51194">
    <property type="entry name" value="HELICASE_CTER"/>
    <property type="match status" value="1"/>
</dbReference>
<proteinExistence type="predicted"/>
<keyword evidence="1" id="KW-0175">Coiled coil</keyword>
<dbReference type="InterPro" id="IPR014001">
    <property type="entry name" value="Helicase_ATP-bd"/>
</dbReference>
<dbReference type="PROSITE" id="PS51192">
    <property type="entry name" value="HELICASE_ATP_BIND_1"/>
    <property type="match status" value="1"/>
</dbReference>
<dbReference type="Proteomes" id="UP001597549">
    <property type="component" value="Unassembled WGS sequence"/>
</dbReference>
<dbReference type="Pfam" id="PF04851">
    <property type="entry name" value="ResIII"/>
    <property type="match status" value="1"/>
</dbReference>
<dbReference type="Pfam" id="PF04313">
    <property type="entry name" value="HSDR_N"/>
    <property type="match status" value="1"/>
</dbReference>
<dbReference type="SUPFAM" id="SSF52540">
    <property type="entry name" value="P-loop containing nucleoside triphosphate hydrolases"/>
    <property type="match status" value="1"/>
</dbReference>
<dbReference type="Gene3D" id="3.90.1570.30">
    <property type="match status" value="1"/>
</dbReference>
<accession>A0ABW5Z5U9</accession>
<organism evidence="4 5">
    <name type="scientific">Flavobacterium ardleyense</name>
    <dbReference type="NCBI Taxonomy" id="2038737"/>
    <lineage>
        <taxon>Bacteria</taxon>
        <taxon>Pseudomonadati</taxon>
        <taxon>Bacteroidota</taxon>
        <taxon>Flavobacteriia</taxon>
        <taxon>Flavobacteriales</taxon>
        <taxon>Flavobacteriaceae</taxon>
        <taxon>Flavobacterium</taxon>
    </lineage>
</organism>
<feature type="domain" description="Helicase C-terminal" evidence="3">
    <location>
        <begin position="630"/>
        <end position="786"/>
    </location>
</feature>
<keyword evidence="4" id="KW-0378">Hydrolase</keyword>
<feature type="domain" description="Helicase ATP-binding" evidence="2">
    <location>
        <begin position="387"/>
        <end position="546"/>
    </location>
</feature>
<keyword evidence="4" id="KW-0547">Nucleotide-binding</keyword>
<feature type="coiled-coil region" evidence="1">
    <location>
        <begin position="163"/>
        <end position="204"/>
    </location>
</feature>
<comment type="caution">
    <text evidence="4">The sequence shown here is derived from an EMBL/GenBank/DDBJ whole genome shotgun (WGS) entry which is preliminary data.</text>
</comment>
<evidence type="ECO:0000259" key="3">
    <source>
        <dbReference type="PROSITE" id="PS51194"/>
    </source>
</evidence>
<dbReference type="CDD" id="cd18032">
    <property type="entry name" value="DEXHc_RE_I_III_res"/>
    <property type="match status" value="1"/>
</dbReference>
<dbReference type="Pfam" id="PF00271">
    <property type="entry name" value="Helicase_C"/>
    <property type="match status" value="1"/>
</dbReference>
<dbReference type="PANTHER" id="PTHR47396">
    <property type="entry name" value="TYPE I RESTRICTION ENZYME ECOKI R PROTEIN"/>
    <property type="match status" value="1"/>
</dbReference>
<gene>
    <name evidence="4" type="ORF">ACFSX9_02115</name>
</gene>
<protein>
    <submittedName>
        <fullName evidence="4">DEAD/DEAH box helicase family protein</fullName>
    </submittedName>
</protein>
<dbReference type="PANTHER" id="PTHR47396:SF1">
    <property type="entry name" value="ATP-DEPENDENT HELICASE IRC3-RELATED"/>
    <property type="match status" value="1"/>
</dbReference>
<sequence length="1162" mass="134556">MNTNFQFLAEEWADFYQRSVKAEQCVVTDPRTSLTYARMALELAINWMFTNDEELTLPYDTSLNSLMKQREFQEQFPHKLYNEIDLIRKAGNLAIHNKQVTTSDAEKIIENLFYFSRWFAQSYAQNSVGTIPMFNREVIPTEGQEALSKKDYKKVQDKFETDLGKFKSKLEQEAEKNTELANQNELFKKQIEALQAQIELNKKEANTGDTTNHPRNEYETRKYFIDVSLREAGWDLSGSKDKEFKVQFMPSSTNVSETGYVDYVLWDDDGLPLAVVEAKKTMENATKGENQAQLYADCIEKMYGRRPVMYYSNGFETYLWDDQFYKKARIVHGFYTKKELQTLMFRRENREDIREQPIDTTITDRGYQLRAIRSVAEHFAGKDKANGKLLGTHRAALLVLATGTGKTRISIALSKLILEANWAKRILFLADRKSLVSQAKNNFVKLMPEHSCVNLLQEKDNIEARIAFSTYPTMMGLIDGSKEKDKRFYGVGHFDLIIVDEAHRSIYKKYQAIFDYFDALFLGLTATPKNSIDKNTYSSFGLADKTPTDAYTFEEAVTNKHLVPYNSIEVPTKFLTGGIHYDDLSEEEKEEFEDEILDGEEATGQEIIPANELNNWLFNKDTAIKTLKFLIDKGIKKRGGDEIGKTIIFARNRKHAQFLKDMFLELDPERYGNDYVKVITHGEPKAEEFIQRFCDEEKERLPQIAISVDMMDTGIDAPSCVNLMFYKPVKSYAKFWQMIGRGSRLRPNLFGEDQDKENFLIFDLYGNFEFFRENPNGIETGTQKSLTEIVFGLKLQLALYLKEDNFKEDKELQEYSERLLNELHQSVIELNKRRFDVKMKIETVMDYSNREVWNHLDKKECKTILDVLAPLIRPSKGDSDTARFYDKMIYMLMIKRIETPNTDEFLAALNVPITKVAIISKKLLKKTTIPEIKHNEEIVKLPLNEDFWKNNGLNHLEKIRAGIRELVKYMDPADQRYVTTNFEDVILEAEIITTTFGEGKQQPYGNPFVNNTHRLEKIIRENQNNITINRIQNGEAITEDELKSLEAVLFSNKIQKEQVEKEIGHRLDLVAFIISLIGLSSEKVNASFADFINKYQLTAVQIQFLDTIKLFLTNNGKIDPSKLYDSPFKSYHSQGIDGVFNEEQSINIFSIIREFNKNKTGN</sequence>
<keyword evidence="4" id="KW-0067">ATP-binding</keyword>
<dbReference type="InterPro" id="IPR050742">
    <property type="entry name" value="Helicase_Restrict-Modif_Enz"/>
</dbReference>
<dbReference type="InterPro" id="IPR013670">
    <property type="entry name" value="EcoEI_R_C_dom"/>
</dbReference>
<dbReference type="InterPro" id="IPR006935">
    <property type="entry name" value="Helicase/UvrB_N"/>
</dbReference>
<dbReference type="InterPro" id="IPR027417">
    <property type="entry name" value="P-loop_NTPase"/>
</dbReference>
<name>A0ABW5Z5U9_9FLAO</name>
<keyword evidence="5" id="KW-1185">Reference proteome</keyword>
<keyword evidence="4" id="KW-0347">Helicase</keyword>
<dbReference type="Pfam" id="PF13643">
    <property type="entry name" value="DUF4145"/>
    <property type="match status" value="1"/>
</dbReference>
<dbReference type="SMART" id="SM00487">
    <property type="entry name" value="DEXDc"/>
    <property type="match status" value="1"/>
</dbReference>
<dbReference type="Gene3D" id="3.40.50.300">
    <property type="entry name" value="P-loop containing nucleotide triphosphate hydrolases"/>
    <property type="match status" value="2"/>
</dbReference>
<dbReference type="InterPro" id="IPR007409">
    <property type="entry name" value="Restrct_endonuc_type1_HsdR_N"/>
</dbReference>
<dbReference type="InterPro" id="IPR001650">
    <property type="entry name" value="Helicase_C-like"/>
</dbReference>
<dbReference type="CDD" id="cd18799">
    <property type="entry name" value="SF2_C_EcoAI-like"/>
    <property type="match status" value="1"/>
</dbReference>
<dbReference type="EMBL" id="JBHUOL010000006">
    <property type="protein sequence ID" value="MFD2907521.1"/>
    <property type="molecule type" value="Genomic_DNA"/>
</dbReference>
<evidence type="ECO:0000313" key="5">
    <source>
        <dbReference type="Proteomes" id="UP001597549"/>
    </source>
</evidence>
<dbReference type="Pfam" id="PF08463">
    <property type="entry name" value="EcoEI_R_C"/>
    <property type="match status" value="1"/>
</dbReference>
<evidence type="ECO:0000313" key="4">
    <source>
        <dbReference type="EMBL" id="MFD2907521.1"/>
    </source>
</evidence>
<dbReference type="GO" id="GO:0004386">
    <property type="term" value="F:helicase activity"/>
    <property type="evidence" value="ECO:0007669"/>
    <property type="project" value="UniProtKB-KW"/>
</dbReference>
<dbReference type="InterPro" id="IPR025285">
    <property type="entry name" value="DUF4145"/>
</dbReference>
<evidence type="ECO:0000256" key="1">
    <source>
        <dbReference type="SAM" id="Coils"/>
    </source>
</evidence>